<evidence type="ECO:0000313" key="3">
    <source>
        <dbReference type="EMBL" id="RVW65477.1"/>
    </source>
</evidence>
<dbReference type="SMART" id="SM00028">
    <property type="entry name" value="TPR"/>
    <property type="match status" value="8"/>
</dbReference>
<dbReference type="PANTHER" id="PTHR46050">
    <property type="entry name" value="TPR REPEAT-CONTAINING THIOREDOXIN"/>
    <property type="match status" value="1"/>
</dbReference>
<dbReference type="AlphaFoldDB" id="A0A438FZT5"/>
<proteinExistence type="predicted"/>
<feature type="compositionally biased region" description="Polar residues" evidence="2">
    <location>
        <begin position="35"/>
        <end position="49"/>
    </location>
</feature>
<feature type="region of interest" description="Disordered" evidence="2">
    <location>
        <begin position="209"/>
        <end position="231"/>
    </location>
</feature>
<dbReference type="Gene3D" id="1.25.40.10">
    <property type="entry name" value="Tetratricopeptide repeat domain"/>
    <property type="match status" value="1"/>
</dbReference>
<comment type="caution">
    <text evidence="3">The sequence shown here is derived from an EMBL/GenBank/DDBJ whole genome shotgun (WGS) entry which is preliminary data.</text>
</comment>
<gene>
    <name evidence="3" type="primary">TTL1_2</name>
    <name evidence="3" type="ORF">CK203_022095</name>
</gene>
<feature type="compositionally biased region" description="Low complexity" evidence="2">
    <location>
        <begin position="108"/>
        <end position="124"/>
    </location>
</feature>
<feature type="compositionally biased region" description="Polar residues" evidence="2">
    <location>
        <begin position="59"/>
        <end position="68"/>
    </location>
</feature>
<sequence>MTKCSVDSELGCSLMEGIFQRRSFWPKKTSVRPLPTNSNSTLKVTSPSDSKGRHGGSRETASLNSISPKPSPKLDEKLVTTPNLVRSRPSTSSHKSQGARPSDAARNSSSSSATSSLKQQSQSQELTDMKRLRREPNGLYTEPNRASTDHHQSYESKALVPTSSGNVMPLGHLGNLKPLRTGNSMITDLPDSTNKTRYYHQRKLSDSRIGSNGVMGNITRKPSNENPKSGGRFLGLLNKLDPEALKSMGNEEYKQGRFKEALALYNQAIALNANKASYHSNKSAALIGLGHLMEAVIECREAIQIEPSYHRAHHRLATLYLRLGEAEKALNHYKYSSPTDSEYIAKAQALQTHLSRCIEARNLRDWNTLLKEARCAISSGADSAPQIYAFQAEALLKLHRHQEAYATFRKGPKFQIDSCTQFFGPAASAYMLIIQAQLYMTMGRLEDAVALAQKAARLDSSNNEVTTVLRRVLAVESARLRGNQLFNASKFLEACVTYNEGLDHDPYNTILLCNRAACRSKLGQFEKAVEDCTMALIVQPSYSKARLRRANCNAKLERWEASIQDYEMLIRETPGDEEVGRALFEAKIQLKKQRGEDIKDMKFGSNLVFISNNERFRHFVTSPGMSVVLFCNKTSHKQVLQLLEQVCKRYPSVYFLKVGLPASLFFFSSLFSFLGFQIRGLKLDTGMQRIGRSSTYPNNKPQAPSTYVEVEDHPYLAKSESVSSVPAFKIYKNGSRVKEIPGNNRELLESSVKLYSS</sequence>
<dbReference type="InterPro" id="IPR036249">
    <property type="entry name" value="Thioredoxin-like_sf"/>
</dbReference>
<reference evidence="3 4" key="1">
    <citation type="journal article" date="2018" name="PLoS Genet.">
        <title>Population sequencing reveals clonal diversity and ancestral inbreeding in the grapevine cultivar Chardonnay.</title>
        <authorList>
            <person name="Roach M.J."/>
            <person name="Johnson D.L."/>
            <person name="Bohlmann J."/>
            <person name="van Vuuren H.J."/>
            <person name="Jones S.J."/>
            <person name="Pretorius I.S."/>
            <person name="Schmidt S.A."/>
            <person name="Borneman A.R."/>
        </authorList>
    </citation>
    <scope>NUCLEOTIDE SEQUENCE [LARGE SCALE GENOMIC DNA]</scope>
    <source>
        <strain evidence="4">cv. Chardonnay</strain>
        <tissue evidence="3">Leaf</tissue>
    </source>
</reference>
<feature type="compositionally biased region" description="Basic and acidic residues" evidence="2">
    <location>
        <begin position="127"/>
        <end position="136"/>
    </location>
</feature>
<feature type="repeat" description="TPR" evidence="1">
    <location>
        <begin position="242"/>
        <end position="275"/>
    </location>
</feature>
<dbReference type="Gene3D" id="3.40.30.10">
    <property type="entry name" value="Glutaredoxin"/>
    <property type="match status" value="1"/>
</dbReference>
<dbReference type="InterPro" id="IPR044534">
    <property type="entry name" value="TTL1-4"/>
</dbReference>
<keyword evidence="1" id="KW-0802">TPR repeat</keyword>
<evidence type="ECO:0000313" key="4">
    <source>
        <dbReference type="Proteomes" id="UP000288805"/>
    </source>
</evidence>
<dbReference type="Proteomes" id="UP000288805">
    <property type="component" value="Unassembled WGS sequence"/>
</dbReference>
<dbReference type="SUPFAM" id="SSF48452">
    <property type="entry name" value="TPR-like"/>
    <property type="match status" value="2"/>
</dbReference>
<feature type="region of interest" description="Disordered" evidence="2">
    <location>
        <begin position="23"/>
        <end position="166"/>
    </location>
</feature>
<dbReference type="Pfam" id="PF13432">
    <property type="entry name" value="TPR_16"/>
    <property type="match status" value="1"/>
</dbReference>
<organism evidence="3 4">
    <name type="scientific">Vitis vinifera</name>
    <name type="common">Grape</name>
    <dbReference type="NCBI Taxonomy" id="29760"/>
    <lineage>
        <taxon>Eukaryota</taxon>
        <taxon>Viridiplantae</taxon>
        <taxon>Streptophyta</taxon>
        <taxon>Embryophyta</taxon>
        <taxon>Tracheophyta</taxon>
        <taxon>Spermatophyta</taxon>
        <taxon>Magnoliopsida</taxon>
        <taxon>eudicotyledons</taxon>
        <taxon>Gunneridae</taxon>
        <taxon>Pentapetalae</taxon>
        <taxon>rosids</taxon>
        <taxon>Vitales</taxon>
        <taxon>Vitaceae</taxon>
        <taxon>Viteae</taxon>
        <taxon>Vitis</taxon>
    </lineage>
</organism>
<dbReference type="InterPro" id="IPR019734">
    <property type="entry name" value="TPR_rpt"/>
</dbReference>
<dbReference type="PROSITE" id="PS50005">
    <property type="entry name" value="TPR"/>
    <property type="match status" value="2"/>
</dbReference>
<feature type="repeat" description="TPR" evidence="1">
    <location>
        <begin position="429"/>
        <end position="462"/>
    </location>
</feature>
<dbReference type="CDD" id="cd02947">
    <property type="entry name" value="TRX_family"/>
    <property type="match status" value="1"/>
</dbReference>
<dbReference type="SUPFAM" id="SSF52833">
    <property type="entry name" value="Thioredoxin-like"/>
    <property type="match status" value="1"/>
</dbReference>
<feature type="compositionally biased region" description="Polar residues" evidence="2">
    <location>
        <begin position="80"/>
        <end position="96"/>
    </location>
</feature>
<dbReference type="PANTHER" id="PTHR46050:SF18">
    <property type="entry name" value="TETRATRICOPEPTIDE REPEAT (TPR)-LIKE SUPERFAMILY PROTEIN"/>
    <property type="match status" value="1"/>
</dbReference>
<dbReference type="EMBL" id="QGNW01000688">
    <property type="protein sequence ID" value="RVW65477.1"/>
    <property type="molecule type" value="Genomic_DNA"/>
</dbReference>
<name>A0A438FZT5_VITVI</name>
<protein>
    <submittedName>
        <fullName evidence="3">TPR repeat-containing thioredoxin TTL1</fullName>
    </submittedName>
</protein>
<evidence type="ECO:0000256" key="2">
    <source>
        <dbReference type="SAM" id="MobiDB-lite"/>
    </source>
</evidence>
<dbReference type="Pfam" id="PF13414">
    <property type="entry name" value="TPR_11"/>
    <property type="match status" value="1"/>
</dbReference>
<dbReference type="Pfam" id="PF13181">
    <property type="entry name" value="TPR_8"/>
    <property type="match status" value="1"/>
</dbReference>
<accession>A0A438FZT5</accession>
<dbReference type="InterPro" id="IPR011990">
    <property type="entry name" value="TPR-like_helical_dom_sf"/>
</dbReference>
<evidence type="ECO:0000256" key="1">
    <source>
        <dbReference type="PROSITE-ProRule" id="PRU00339"/>
    </source>
</evidence>